<name>A0A848D257_ANEAE</name>
<dbReference type="Proteomes" id="UP000561326">
    <property type="component" value="Unassembled WGS sequence"/>
</dbReference>
<evidence type="ECO:0000313" key="2">
    <source>
        <dbReference type="Proteomes" id="UP000561326"/>
    </source>
</evidence>
<dbReference type="EMBL" id="JABAGO010000056">
    <property type="protein sequence ID" value="NMF00840.1"/>
    <property type="molecule type" value="Genomic_DNA"/>
</dbReference>
<organism evidence="1 2">
    <name type="scientific">Aneurinibacillus aneurinilyticus</name>
    <name type="common">Bacillus aneurinolyticus</name>
    <dbReference type="NCBI Taxonomy" id="1391"/>
    <lineage>
        <taxon>Bacteria</taxon>
        <taxon>Bacillati</taxon>
        <taxon>Bacillota</taxon>
        <taxon>Bacilli</taxon>
        <taxon>Bacillales</taxon>
        <taxon>Paenibacillaceae</taxon>
        <taxon>Aneurinibacillus group</taxon>
        <taxon>Aneurinibacillus</taxon>
    </lineage>
</organism>
<dbReference type="AlphaFoldDB" id="A0A848D257"/>
<evidence type="ECO:0000313" key="1">
    <source>
        <dbReference type="EMBL" id="NMF00840.1"/>
    </source>
</evidence>
<proteinExistence type="predicted"/>
<accession>A0A848D257</accession>
<dbReference type="GO" id="GO:0016740">
    <property type="term" value="F:transferase activity"/>
    <property type="evidence" value="ECO:0007669"/>
    <property type="project" value="UniProtKB-KW"/>
</dbReference>
<dbReference type="RefSeq" id="WP_168976384.1">
    <property type="nucleotide sequence ID" value="NZ_CAMJCG010000130.1"/>
</dbReference>
<comment type="caution">
    <text evidence="1">The sequence shown here is derived from an EMBL/GenBank/DDBJ whole genome shotgun (WGS) entry which is preliminary data.</text>
</comment>
<reference evidence="1 2" key="1">
    <citation type="submission" date="2020-04" db="EMBL/GenBank/DDBJ databases">
        <authorList>
            <person name="Hitch T.C.A."/>
            <person name="Wylensek D."/>
            <person name="Clavel T."/>
        </authorList>
    </citation>
    <scope>NUCLEOTIDE SEQUENCE [LARGE SCALE GENOMIC DNA]</scope>
    <source>
        <strain evidence="1 2">WB01_D5_05</strain>
    </source>
</reference>
<protein>
    <submittedName>
        <fullName evidence="1">GNAT family acetyltransferase</fullName>
    </submittedName>
</protein>
<gene>
    <name evidence="1" type="ORF">HF838_21695</name>
</gene>
<keyword evidence="1" id="KW-0808">Transferase</keyword>
<sequence length="49" mass="5671">MDIIIRQECTEEYNMTEEVVKKAPLWGIKAPFEVPEESFMALELRGNAL</sequence>